<dbReference type="Gene3D" id="3.30.200.20">
    <property type="entry name" value="Phosphorylase Kinase, domain 1"/>
    <property type="match status" value="1"/>
</dbReference>
<evidence type="ECO:0000313" key="11">
    <source>
        <dbReference type="Proteomes" id="UP001596392"/>
    </source>
</evidence>
<dbReference type="Proteomes" id="UP001596392">
    <property type="component" value="Unassembled WGS sequence"/>
</dbReference>
<dbReference type="PROSITE" id="PS00108">
    <property type="entry name" value="PROTEIN_KINASE_ST"/>
    <property type="match status" value="1"/>
</dbReference>
<keyword evidence="5 10" id="KW-0418">Kinase</keyword>
<keyword evidence="2" id="KW-0723">Serine/threonine-protein kinase</keyword>
<feature type="domain" description="Protein kinase" evidence="9">
    <location>
        <begin position="13"/>
        <end position="273"/>
    </location>
</feature>
<evidence type="ECO:0000259" key="9">
    <source>
        <dbReference type="PROSITE" id="PS50011"/>
    </source>
</evidence>
<dbReference type="EC" id="2.7.11.1" evidence="1"/>
<dbReference type="PROSITE" id="PS00107">
    <property type="entry name" value="PROTEIN_KINASE_ATP"/>
    <property type="match status" value="1"/>
</dbReference>
<evidence type="ECO:0000256" key="7">
    <source>
        <dbReference type="PROSITE-ProRule" id="PRU10141"/>
    </source>
</evidence>
<dbReference type="SMART" id="SM00220">
    <property type="entry name" value="S_TKc"/>
    <property type="match status" value="1"/>
</dbReference>
<organism evidence="10 11">
    <name type="scientific">Catellatospora aurea</name>
    <dbReference type="NCBI Taxonomy" id="1337874"/>
    <lineage>
        <taxon>Bacteria</taxon>
        <taxon>Bacillati</taxon>
        <taxon>Actinomycetota</taxon>
        <taxon>Actinomycetes</taxon>
        <taxon>Micromonosporales</taxon>
        <taxon>Micromonosporaceae</taxon>
        <taxon>Catellatospora</taxon>
    </lineage>
</organism>
<dbReference type="Gene3D" id="1.10.510.10">
    <property type="entry name" value="Transferase(Phosphotransferase) domain 1"/>
    <property type="match status" value="1"/>
</dbReference>
<dbReference type="Pfam" id="PF00069">
    <property type="entry name" value="Pkinase"/>
    <property type="match status" value="1"/>
</dbReference>
<sequence>MTTTQPVRLNGRYRLDQRIGAGGMGEVWRATDELLGRTVAVKTVLPALADDADFARRFLAEARAMAGVHHRGVVAIHDLYHGPEGAFLVMEFVDGEPLSQVLTRYGRLAPPPALHLVGQAADALHAVHDRGIVHRDVKPGNMLVRPDGTLLLTDFGIARRDGATALTATGAVIGTLSYLAPEQVLGHPATPRSDVYALGVVAYECLSGRRPFTAENPFAAAMMRLSQAPPPLGPHVPAPVAALVERALAVEPGDRWADAATFGAAIAQVAAALRTGVAPTTAPDPAEPTVVHQRTPLTPTLVEPGLAATALATPHPGTIPLTTPPSRTAPPGTAPPSTAPAVPYAGATVLTPRPDAAPLAPAVPTGFRPRDGYYVPVEPMCWGGLVIPGGLGRTPRRYPPHEEHYWETFAAAELPEEAVYLRQEELLGHPAVAAVCTARVLAACSRDPARTVGWELEPWPVQIGRDRWIFHCLAGPGTGEWLGSVFA</sequence>
<evidence type="ECO:0000256" key="4">
    <source>
        <dbReference type="ARBA" id="ARBA00022741"/>
    </source>
</evidence>
<protein>
    <recommendedName>
        <fullName evidence="1">non-specific serine/threonine protein kinase</fullName>
        <ecNumber evidence="1">2.7.11.1</ecNumber>
    </recommendedName>
</protein>
<evidence type="ECO:0000256" key="3">
    <source>
        <dbReference type="ARBA" id="ARBA00022679"/>
    </source>
</evidence>
<reference evidence="11" key="1">
    <citation type="journal article" date="2019" name="Int. J. Syst. Evol. Microbiol.">
        <title>The Global Catalogue of Microorganisms (GCM) 10K type strain sequencing project: providing services to taxonomists for standard genome sequencing and annotation.</title>
        <authorList>
            <consortium name="The Broad Institute Genomics Platform"/>
            <consortium name="The Broad Institute Genome Sequencing Center for Infectious Disease"/>
            <person name="Wu L."/>
            <person name="Ma J."/>
        </authorList>
    </citation>
    <scope>NUCLEOTIDE SEQUENCE [LARGE SCALE GENOMIC DNA]</scope>
    <source>
        <strain evidence="11">CGMCC 1.9106</strain>
    </source>
</reference>
<dbReference type="InterPro" id="IPR008271">
    <property type="entry name" value="Ser/Thr_kinase_AS"/>
</dbReference>
<dbReference type="InterPro" id="IPR000719">
    <property type="entry name" value="Prot_kinase_dom"/>
</dbReference>
<evidence type="ECO:0000313" key="10">
    <source>
        <dbReference type="EMBL" id="MFC7246152.1"/>
    </source>
</evidence>
<keyword evidence="4 7" id="KW-0547">Nucleotide-binding</keyword>
<dbReference type="InterPro" id="IPR011009">
    <property type="entry name" value="Kinase-like_dom_sf"/>
</dbReference>
<evidence type="ECO:0000256" key="8">
    <source>
        <dbReference type="SAM" id="MobiDB-lite"/>
    </source>
</evidence>
<keyword evidence="3" id="KW-0808">Transferase</keyword>
<evidence type="ECO:0000256" key="1">
    <source>
        <dbReference type="ARBA" id="ARBA00012513"/>
    </source>
</evidence>
<gene>
    <name evidence="10" type="ORF">ACFQO7_27070</name>
</gene>
<dbReference type="EMBL" id="JBHTAC010000035">
    <property type="protein sequence ID" value="MFC7246152.1"/>
    <property type="molecule type" value="Genomic_DNA"/>
</dbReference>
<accession>A0ABW2H1J7</accession>
<dbReference type="SUPFAM" id="SSF56112">
    <property type="entry name" value="Protein kinase-like (PK-like)"/>
    <property type="match status" value="1"/>
</dbReference>
<keyword evidence="6 7" id="KW-0067">ATP-binding</keyword>
<feature type="region of interest" description="Disordered" evidence="8">
    <location>
        <begin position="323"/>
        <end position="344"/>
    </location>
</feature>
<dbReference type="PROSITE" id="PS50011">
    <property type="entry name" value="PROTEIN_KINASE_DOM"/>
    <property type="match status" value="1"/>
</dbReference>
<dbReference type="InterPro" id="IPR017441">
    <property type="entry name" value="Protein_kinase_ATP_BS"/>
</dbReference>
<proteinExistence type="predicted"/>
<name>A0ABW2H1J7_9ACTN</name>
<dbReference type="RefSeq" id="WP_376809006.1">
    <property type="nucleotide sequence ID" value="NZ_JBHTAC010000035.1"/>
</dbReference>
<feature type="binding site" evidence="7">
    <location>
        <position position="42"/>
    </location>
    <ligand>
        <name>ATP</name>
        <dbReference type="ChEBI" id="CHEBI:30616"/>
    </ligand>
</feature>
<evidence type="ECO:0000256" key="5">
    <source>
        <dbReference type="ARBA" id="ARBA00022777"/>
    </source>
</evidence>
<dbReference type="PANTHER" id="PTHR43289">
    <property type="entry name" value="MITOGEN-ACTIVATED PROTEIN KINASE KINASE KINASE 20-RELATED"/>
    <property type="match status" value="1"/>
</dbReference>
<comment type="caution">
    <text evidence="10">The sequence shown here is derived from an EMBL/GenBank/DDBJ whole genome shotgun (WGS) entry which is preliminary data.</text>
</comment>
<dbReference type="PANTHER" id="PTHR43289:SF6">
    <property type="entry name" value="SERINE_THREONINE-PROTEIN KINASE NEKL-3"/>
    <property type="match status" value="1"/>
</dbReference>
<dbReference type="CDD" id="cd14014">
    <property type="entry name" value="STKc_PknB_like"/>
    <property type="match status" value="1"/>
</dbReference>
<dbReference type="GO" id="GO:0016301">
    <property type="term" value="F:kinase activity"/>
    <property type="evidence" value="ECO:0007669"/>
    <property type="project" value="UniProtKB-KW"/>
</dbReference>
<evidence type="ECO:0000256" key="2">
    <source>
        <dbReference type="ARBA" id="ARBA00022527"/>
    </source>
</evidence>
<keyword evidence="11" id="KW-1185">Reference proteome</keyword>
<evidence type="ECO:0000256" key="6">
    <source>
        <dbReference type="ARBA" id="ARBA00022840"/>
    </source>
</evidence>